<keyword evidence="2" id="KW-1185">Reference proteome</keyword>
<accession>A0AAV4NX54</accession>
<name>A0AAV4NX54_CAEEX</name>
<proteinExistence type="predicted"/>
<dbReference type="AlphaFoldDB" id="A0AAV4NX54"/>
<evidence type="ECO:0000313" key="1">
    <source>
        <dbReference type="EMBL" id="GIX88325.1"/>
    </source>
</evidence>
<sequence>MGGKLLEMKKQLALTSPSSIDGHVKCQRPVTEEHRLLFVPSNISQVSGCSKVTVQNRMMETGKCFGNFCWPEIESASE</sequence>
<dbReference type="EMBL" id="BPLR01021310">
    <property type="protein sequence ID" value="GIX88325.1"/>
    <property type="molecule type" value="Genomic_DNA"/>
</dbReference>
<evidence type="ECO:0000313" key="2">
    <source>
        <dbReference type="Proteomes" id="UP001054945"/>
    </source>
</evidence>
<gene>
    <name evidence="1" type="ORF">CEXT_647711</name>
</gene>
<reference evidence="1 2" key="1">
    <citation type="submission" date="2021-06" db="EMBL/GenBank/DDBJ databases">
        <title>Caerostris extrusa draft genome.</title>
        <authorList>
            <person name="Kono N."/>
            <person name="Arakawa K."/>
        </authorList>
    </citation>
    <scope>NUCLEOTIDE SEQUENCE [LARGE SCALE GENOMIC DNA]</scope>
</reference>
<organism evidence="1 2">
    <name type="scientific">Caerostris extrusa</name>
    <name type="common">Bark spider</name>
    <name type="synonym">Caerostris bankana</name>
    <dbReference type="NCBI Taxonomy" id="172846"/>
    <lineage>
        <taxon>Eukaryota</taxon>
        <taxon>Metazoa</taxon>
        <taxon>Ecdysozoa</taxon>
        <taxon>Arthropoda</taxon>
        <taxon>Chelicerata</taxon>
        <taxon>Arachnida</taxon>
        <taxon>Araneae</taxon>
        <taxon>Araneomorphae</taxon>
        <taxon>Entelegynae</taxon>
        <taxon>Araneoidea</taxon>
        <taxon>Araneidae</taxon>
        <taxon>Caerostris</taxon>
    </lineage>
</organism>
<dbReference type="Proteomes" id="UP001054945">
    <property type="component" value="Unassembled WGS sequence"/>
</dbReference>
<protein>
    <submittedName>
        <fullName evidence="1">Uncharacterized protein</fullName>
    </submittedName>
</protein>
<comment type="caution">
    <text evidence="1">The sequence shown here is derived from an EMBL/GenBank/DDBJ whole genome shotgun (WGS) entry which is preliminary data.</text>
</comment>